<dbReference type="SUPFAM" id="SSF50630">
    <property type="entry name" value="Acid proteases"/>
    <property type="match status" value="1"/>
</dbReference>
<dbReference type="InterPro" id="IPR001461">
    <property type="entry name" value="Aspartic_peptidase_A1"/>
</dbReference>
<dbReference type="CDD" id="cd05471">
    <property type="entry name" value="pepsin_like"/>
    <property type="match status" value="1"/>
</dbReference>
<proteinExistence type="inferred from homology"/>
<dbReference type="EMBL" id="JAHQIW010006014">
    <property type="protein sequence ID" value="KAJ1367838.1"/>
    <property type="molecule type" value="Genomic_DNA"/>
</dbReference>
<dbReference type="Proteomes" id="UP001196413">
    <property type="component" value="Unassembled WGS sequence"/>
</dbReference>
<dbReference type="PANTHER" id="PTHR47966">
    <property type="entry name" value="BETA-SITE APP-CLEAVING ENZYME, ISOFORM A-RELATED"/>
    <property type="match status" value="1"/>
</dbReference>
<sequence>MAVIAEQTLSLLVDTGSANLWVIDATCVSRGCNGSHLGRYSRHKFNTTQSSSLSKENKTLTITYESGAWCQGEIVEDVVSIAGMTIGRQEFVAATGVDDIFIFEVFDGILGLGWPALSVGNITTPMQNLLPTLDAPLFTIWMDRKAISDTGSLGLVVPSAVMDGIANQTGATYDNIYHFYFVPCSTMMTQPDLEFTINGIKFSVPSVEYVLNSDINPEQCILSISEVHSGGFGTDWVLADTWIRTFCNIYDVGQARIGFATAIHPRIY</sequence>
<comment type="similarity">
    <text evidence="1">Belongs to the peptidase A1 family.</text>
</comment>
<name>A0AAD5WFD9_PARTN</name>
<dbReference type="GO" id="GO:0006508">
    <property type="term" value="P:proteolysis"/>
    <property type="evidence" value="ECO:0007669"/>
    <property type="project" value="InterPro"/>
</dbReference>
<dbReference type="InterPro" id="IPR033121">
    <property type="entry name" value="PEPTIDASE_A1"/>
</dbReference>
<dbReference type="GO" id="GO:0004190">
    <property type="term" value="F:aspartic-type endopeptidase activity"/>
    <property type="evidence" value="ECO:0007669"/>
    <property type="project" value="InterPro"/>
</dbReference>
<accession>A0AAD5WFD9</accession>
<keyword evidence="3" id="KW-0808">Transferase</keyword>
<dbReference type="InterPro" id="IPR034164">
    <property type="entry name" value="Pepsin-like_dom"/>
</dbReference>
<dbReference type="PRINTS" id="PR00792">
    <property type="entry name" value="PEPSIN"/>
</dbReference>
<reference evidence="3" key="1">
    <citation type="submission" date="2021-06" db="EMBL/GenBank/DDBJ databases">
        <title>Parelaphostrongylus tenuis whole genome reference sequence.</title>
        <authorList>
            <person name="Garwood T.J."/>
            <person name="Larsen P.A."/>
            <person name="Fountain-Jones N.M."/>
            <person name="Garbe J.R."/>
            <person name="Macchietto M.G."/>
            <person name="Kania S.A."/>
            <person name="Gerhold R.W."/>
            <person name="Richards J.E."/>
            <person name="Wolf T.M."/>
        </authorList>
    </citation>
    <scope>NUCLEOTIDE SEQUENCE</scope>
    <source>
        <strain evidence="3">MNPRO001-30</strain>
        <tissue evidence="3">Meninges</tissue>
    </source>
</reference>
<protein>
    <submittedName>
        <fullName evidence="3">Inositol hexakisphosphate and diphosphoinositol-pentakisphosphate kinase</fullName>
    </submittedName>
</protein>
<dbReference type="GO" id="GO:0005764">
    <property type="term" value="C:lysosome"/>
    <property type="evidence" value="ECO:0007669"/>
    <property type="project" value="TreeGrafter"/>
</dbReference>
<keyword evidence="4" id="KW-1185">Reference proteome</keyword>
<comment type="caution">
    <text evidence="3">The sequence shown here is derived from an EMBL/GenBank/DDBJ whole genome shotgun (WGS) entry which is preliminary data.</text>
</comment>
<dbReference type="GO" id="GO:0016301">
    <property type="term" value="F:kinase activity"/>
    <property type="evidence" value="ECO:0007669"/>
    <property type="project" value="UniProtKB-KW"/>
</dbReference>
<evidence type="ECO:0000313" key="4">
    <source>
        <dbReference type="Proteomes" id="UP001196413"/>
    </source>
</evidence>
<dbReference type="InterPro" id="IPR021109">
    <property type="entry name" value="Peptidase_aspartic_dom_sf"/>
</dbReference>
<evidence type="ECO:0000259" key="2">
    <source>
        <dbReference type="PROSITE" id="PS51767"/>
    </source>
</evidence>
<evidence type="ECO:0000313" key="3">
    <source>
        <dbReference type="EMBL" id="KAJ1367838.1"/>
    </source>
</evidence>
<dbReference type="Gene3D" id="2.40.70.10">
    <property type="entry name" value="Acid Proteases"/>
    <property type="match status" value="2"/>
</dbReference>
<keyword evidence="3" id="KW-0418">Kinase</keyword>
<dbReference type="AlphaFoldDB" id="A0AAD5WFD9"/>
<gene>
    <name evidence="3" type="primary">ASP-1_12</name>
    <name evidence="3" type="ORF">KIN20_028838</name>
</gene>
<dbReference type="PANTHER" id="PTHR47966:SF8">
    <property type="entry name" value="ASPARTIC PROTEASE 1-RELATED"/>
    <property type="match status" value="1"/>
</dbReference>
<dbReference type="PROSITE" id="PS51767">
    <property type="entry name" value="PEPTIDASE_A1"/>
    <property type="match status" value="1"/>
</dbReference>
<organism evidence="3 4">
    <name type="scientific">Parelaphostrongylus tenuis</name>
    <name type="common">Meningeal worm</name>
    <dbReference type="NCBI Taxonomy" id="148309"/>
    <lineage>
        <taxon>Eukaryota</taxon>
        <taxon>Metazoa</taxon>
        <taxon>Ecdysozoa</taxon>
        <taxon>Nematoda</taxon>
        <taxon>Chromadorea</taxon>
        <taxon>Rhabditida</taxon>
        <taxon>Rhabditina</taxon>
        <taxon>Rhabditomorpha</taxon>
        <taxon>Strongyloidea</taxon>
        <taxon>Metastrongylidae</taxon>
        <taxon>Parelaphostrongylus</taxon>
    </lineage>
</organism>
<evidence type="ECO:0000256" key="1">
    <source>
        <dbReference type="ARBA" id="ARBA00007447"/>
    </source>
</evidence>
<feature type="domain" description="Peptidase A1" evidence="2">
    <location>
        <begin position="1"/>
        <end position="268"/>
    </location>
</feature>
<dbReference type="Pfam" id="PF00026">
    <property type="entry name" value="Asp"/>
    <property type="match status" value="1"/>
</dbReference>